<dbReference type="Pfam" id="PF00861">
    <property type="entry name" value="Ribosomal_L18p"/>
    <property type="match status" value="1"/>
</dbReference>
<name>A0A0S7XS23_9BACT</name>
<dbReference type="SUPFAM" id="SSF53137">
    <property type="entry name" value="Translational machinery components"/>
    <property type="match status" value="1"/>
</dbReference>
<keyword evidence="2 7" id="KW-0699">rRNA-binding</keyword>
<keyword evidence="4 7" id="KW-0689">Ribosomal protein</keyword>
<evidence type="ECO:0000256" key="5">
    <source>
        <dbReference type="ARBA" id="ARBA00023274"/>
    </source>
</evidence>
<evidence type="ECO:0000313" key="9">
    <source>
        <dbReference type="Proteomes" id="UP000052020"/>
    </source>
</evidence>
<gene>
    <name evidence="7" type="primary">rplR</name>
    <name evidence="8" type="ORF">AMK68_00800</name>
</gene>
<evidence type="ECO:0000256" key="1">
    <source>
        <dbReference type="ARBA" id="ARBA00007116"/>
    </source>
</evidence>
<evidence type="ECO:0000256" key="3">
    <source>
        <dbReference type="ARBA" id="ARBA00022884"/>
    </source>
</evidence>
<accession>A0A0S7XS23</accession>
<dbReference type="HAMAP" id="MF_01337_B">
    <property type="entry name" value="Ribosomal_uL18_B"/>
    <property type="match status" value="1"/>
</dbReference>
<evidence type="ECO:0000256" key="7">
    <source>
        <dbReference type="HAMAP-Rule" id="MF_01337"/>
    </source>
</evidence>
<dbReference type="FunFam" id="3.30.420.100:FF:000001">
    <property type="entry name" value="50S ribosomal protein L18"/>
    <property type="match status" value="1"/>
</dbReference>
<reference evidence="8 9" key="1">
    <citation type="journal article" date="2015" name="Microbiome">
        <title>Genomic resolution of linkages in carbon, nitrogen, and sulfur cycling among widespread estuary sediment bacteria.</title>
        <authorList>
            <person name="Baker B.J."/>
            <person name="Lazar C.S."/>
            <person name="Teske A.P."/>
            <person name="Dick G.J."/>
        </authorList>
    </citation>
    <scope>NUCLEOTIDE SEQUENCE [LARGE SCALE GENOMIC DNA]</scope>
    <source>
        <strain evidence="8">DG_56</strain>
    </source>
</reference>
<dbReference type="EMBL" id="LIZY01000011">
    <property type="protein sequence ID" value="KPJ64700.1"/>
    <property type="molecule type" value="Genomic_DNA"/>
</dbReference>
<dbReference type="GO" id="GO:0008097">
    <property type="term" value="F:5S rRNA binding"/>
    <property type="evidence" value="ECO:0007669"/>
    <property type="project" value="TreeGrafter"/>
</dbReference>
<keyword evidence="5 7" id="KW-0687">Ribonucleoprotein</keyword>
<dbReference type="Gene3D" id="3.30.420.100">
    <property type="match status" value="1"/>
</dbReference>
<keyword evidence="3 7" id="KW-0694">RNA-binding</keyword>
<protein>
    <recommendedName>
        <fullName evidence="6 7">Large ribosomal subunit protein uL18</fullName>
    </recommendedName>
</protein>
<dbReference type="GO" id="GO:0022625">
    <property type="term" value="C:cytosolic large ribosomal subunit"/>
    <property type="evidence" value="ECO:0007669"/>
    <property type="project" value="TreeGrafter"/>
</dbReference>
<dbReference type="PANTHER" id="PTHR12899">
    <property type="entry name" value="39S RIBOSOMAL PROTEIN L18, MITOCHONDRIAL"/>
    <property type="match status" value="1"/>
</dbReference>
<dbReference type="InterPro" id="IPR005484">
    <property type="entry name" value="Ribosomal_uL18_bac/plant/anim"/>
</dbReference>
<dbReference type="GO" id="GO:0003735">
    <property type="term" value="F:structural constituent of ribosome"/>
    <property type="evidence" value="ECO:0007669"/>
    <property type="project" value="InterPro"/>
</dbReference>
<evidence type="ECO:0000256" key="6">
    <source>
        <dbReference type="ARBA" id="ARBA00035197"/>
    </source>
</evidence>
<comment type="function">
    <text evidence="7">This is one of the proteins that bind and probably mediate the attachment of the 5S RNA into the large ribosomal subunit, where it forms part of the central protuberance.</text>
</comment>
<dbReference type="InterPro" id="IPR057268">
    <property type="entry name" value="Ribosomal_L18"/>
</dbReference>
<dbReference type="PANTHER" id="PTHR12899:SF3">
    <property type="entry name" value="LARGE RIBOSOMAL SUBUNIT PROTEIN UL18M"/>
    <property type="match status" value="1"/>
</dbReference>
<evidence type="ECO:0000256" key="2">
    <source>
        <dbReference type="ARBA" id="ARBA00022730"/>
    </source>
</evidence>
<dbReference type="CDD" id="cd00432">
    <property type="entry name" value="Ribosomal_L18_L5e"/>
    <property type="match status" value="1"/>
</dbReference>
<dbReference type="Proteomes" id="UP000052020">
    <property type="component" value="Unassembled WGS sequence"/>
</dbReference>
<dbReference type="PATRIC" id="fig|1704032.3.peg.1039"/>
<dbReference type="NCBIfam" id="TIGR00060">
    <property type="entry name" value="L18_bact"/>
    <property type="match status" value="1"/>
</dbReference>
<evidence type="ECO:0000313" key="8">
    <source>
        <dbReference type="EMBL" id="KPJ64700.1"/>
    </source>
</evidence>
<comment type="caution">
    <text evidence="8">The sequence shown here is derived from an EMBL/GenBank/DDBJ whole genome shotgun (WGS) entry which is preliminary data.</text>
</comment>
<evidence type="ECO:0000256" key="4">
    <source>
        <dbReference type="ARBA" id="ARBA00022980"/>
    </source>
</evidence>
<dbReference type="GO" id="GO:0006412">
    <property type="term" value="P:translation"/>
    <property type="evidence" value="ECO:0007669"/>
    <property type="project" value="UniProtKB-UniRule"/>
</dbReference>
<comment type="subunit">
    <text evidence="7">Part of the 50S ribosomal subunit; part of the 5S rRNA/L5/L18/L25 subcomplex. Contacts the 5S and 23S rRNAs.</text>
</comment>
<dbReference type="AlphaFoldDB" id="A0A0S7XS23"/>
<comment type="similarity">
    <text evidence="1 7">Belongs to the universal ribosomal protein uL18 family.</text>
</comment>
<sequence length="121" mass="13204">MSTVGELTRRGRRHRRVRKRVLGTAERPRLCVFRSLRHIYAQIIDDDNGRVLAAAGTLDPALRPSLAGTGNVEAARAVGELIGKRAREAGIQRAAFDRAGYLYHGRVKALAEGARAGGLEF</sequence>
<dbReference type="InterPro" id="IPR004389">
    <property type="entry name" value="Ribosomal_uL18_bac-type"/>
</dbReference>
<organism evidence="8 9">
    <name type="scientific">candidate division KD3-62 bacterium DG_56</name>
    <dbReference type="NCBI Taxonomy" id="1704032"/>
    <lineage>
        <taxon>Bacteria</taxon>
        <taxon>candidate division KD3-62</taxon>
    </lineage>
</organism>
<proteinExistence type="inferred from homology"/>